<dbReference type="PROSITE" id="PS50177">
    <property type="entry name" value="NTF2_DOMAIN"/>
    <property type="match status" value="1"/>
</dbReference>
<gene>
    <name evidence="6" type="ORF">OnM2_035003</name>
</gene>
<protein>
    <recommendedName>
        <fullName evidence="2 4">Nuclear transport factor 2</fullName>
        <shortName evidence="4">NTF-2</shortName>
    </recommendedName>
</protein>
<dbReference type="GO" id="GO:0006606">
    <property type="term" value="P:protein import into nucleus"/>
    <property type="evidence" value="ECO:0007669"/>
    <property type="project" value="UniProtKB-ARBA"/>
</dbReference>
<dbReference type="FunFam" id="3.10.450.50:FF:000005">
    <property type="entry name" value="Nuclear transport factor 2"/>
    <property type="match status" value="1"/>
</dbReference>
<dbReference type="InterPro" id="IPR002075">
    <property type="entry name" value="NTF2_dom"/>
</dbReference>
<sequence>MSDFNIVAQDFTTFYYDRFDVDRKALASLYRDESMLTFETSSVKGAKNIVEKLDSLPFGKVKHIVVTLDAQPSGDHGGILILVTGNLMLENEERPMGFTQVFQLLPNGVGSYFVYNDIFKLVFS</sequence>
<dbReference type="InterPro" id="IPR018222">
    <property type="entry name" value="Nuclear_transport_factor_2_euk"/>
</dbReference>
<reference evidence="6 7" key="1">
    <citation type="journal article" date="2018" name="BMC Genomics">
        <title>Comparative genome analyses reveal sequence features reflecting distinct modes of host-adaptation between dicot and monocot powdery mildew.</title>
        <authorList>
            <person name="Wu Y."/>
            <person name="Ma X."/>
            <person name="Pan Z."/>
            <person name="Kale S.D."/>
            <person name="Song Y."/>
            <person name="King H."/>
            <person name="Zhang Q."/>
            <person name="Presley C."/>
            <person name="Deng X."/>
            <person name="Wei C.I."/>
            <person name="Xiao S."/>
        </authorList>
    </citation>
    <scope>NUCLEOTIDE SEQUENCE [LARGE SCALE GENOMIC DNA]</scope>
    <source>
        <strain evidence="6">UMSG2</strain>
    </source>
</reference>
<evidence type="ECO:0000256" key="4">
    <source>
        <dbReference type="RuleBase" id="RU369002"/>
    </source>
</evidence>
<evidence type="ECO:0000259" key="5">
    <source>
        <dbReference type="PROSITE" id="PS50177"/>
    </source>
</evidence>
<dbReference type="GO" id="GO:0005635">
    <property type="term" value="C:nuclear envelope"/>
    <property type="evidence" value="ECO:0007669"/>
    <property type="project" value="UniProtKB-ARBA"/>
</dbReference>
<dbReference type="CDD" id="cd00780">
    <property type="entry name" value="NTF2"/>
    <property type="match status" value="1"/>
</dbReference>
<proteinExistence type="predicted"/>
<dbReference type="InterPro" id="IPR032710">
    <property type="entry name" value="NTF2-like_dom_sf"/>
</dbReference>
<accession>A0A420HXR8</accession>
<dbReference type="Pfam" id="PF02136">
    <property type="entry name" value="NTF2"/>
    <property type="match status" value="1"/>
</dbReference>
<dbReference type="EMBL" id="MCFK01003530">
    <property type="protein sequence ID" value="RKF62200.1"/>
    <property type="molecule type" value="Genomic_DNA"/>
</dbReference>
<feature type="domain" description="NTF2" evidence="5">
    <location>
        <begin position="7"/>
        <end position="121"/>
    </location>
</feature>
<keyword evidence="4" id="KW-0653">Protein transport</keyword>
<organism evidence="6 7">
    <name type="scientific">Erysiphe neolycopersici</name>
    <dbReference type="NCBI Taxonomy" id="212602"/>
    <lineage>
        <taxon>Eukaryota</taxon>
        <taxon>Fungi</taxon>
        <taxon>Dikarya</taxon>
        <taxon>Ascomycota</taxon>
        <taxon>Pezizomycotina</taxon>
        <taxon>Leotiomycetes</taxon>
        <taxon>Erysiphales</taxon>
        <taxon>Erysiphaceae</taxon>
        <taxon>Erysiphe</taxon>
    </lineage>
</organism>
<dbReference type="GO" id="GO:0005737">
    <property type="term" value="C:cytoplasm"/>
    <property type="evidence" value="ECO:0007669"/>
    <property type="project" value="UniProtKB-SubCell"/>
</dbReference>
<keyword evidence="4" id="KW-0813">Transport</keyword>
<keyword evidence="4" id="KW-0539">Nucleus</keyword>
<dbReference type="AlphaFoldDB" id="A0A420HXR8"/>
<evidence type="ECO:0000256" key="2">
    <source>
        <dbReference type="ARBA" id="ARBA00026247"/>
    </source>
</evidence>
<evidence type="ECO:0000256" key="3">
    <source>
        <dbReference type="ARBA" id="ARBA00053082"/>
    </source>
</evidence>
<dbReference type="STRING" id="212602.A0A420HXR8"/>
<keyword evidence="1 4" id="KW-0963">Cytoplasm</keyword>
<comment type="subcellular location">
    <subcellularLocation>
        <location evidence="4">Cytoplasm</location>
    </subcellularLocation>
    <subcellularLocation>
        <location evidence="4">Nucleus</location>
    </subcellularLocation>
</comment>
<keyword evidence="7" id="KW-1185">Reference proteome</keyword>
<dbReference type="SUPFAM" id="SSF54427">
    <property type="entry name" value="NTF2-like"/>
    <property type="match status" value="1"/>
</dbReference>
<dbReference type="InterPro" id="IPR045875">
    <property type="entry name" value="NTF2"/>
</dbReference>
<dbReference type="Proteomes" id="UP000286134">
    <property type="component" value="Unassembled WGS sequence"/>
</dbReference>
<comment type="function">
    <text evidence="4">Has a role in nuclear-cytoplasmic transport of proteins and mRNAs.</text>
</comment>
<comment type="caution">
    <text evidence="6">The sequence shown here is derived from an EMBL/GenBank/DDBJ whole genome shotgun (WGS) entry which is preliminary data.</text>
</comment>
<dbReference type="GO" id="GO:0051028">
    <property type="term" value="P:mRNA transport"/>
    <property type="evidence" value="ECO:0007669"/>
    <property type="project" value="UniProtKB-UniRule"/>
</dbReference>
<evidence type="ECO:0000256" key="1">
    <source>
        <dbReference type="ARBA" id="ARBA00022490"/>
    </source>
</evidence>
<name>A0A420HXR8_9PEZI</name>
<evidence type="ECO:0000313" key="6">
    <source>
        <dbReference type="EMBL" id="RKF62200.1"/>
    </source>
</evidence>
<dbReference type="PANTHER" id="PTHR12612">
    <property type="entry name" value="NUCLEAR TRANSPORT FACTOR 2"/>
    <property type="match status" value="1"/>
</dbReference>
<dbReference type="OrthoDB" id="6507044at2759"/>
<evidence type="ECO:0000313" key="7">
    <source>
        <dbReference type="Proteomes" id="UP000286134"/>
    </source>
</evidence>
<dbReference type="Gene3D" id="3.10.450.50">
    <property type="match status" value="1"/>
</dbReference>
<comment type="function">
    <text evidence="3">Facilitates protein transport into the nucleus. Could be part of a multicomponent system of cytosolic factors that assemble at the pore complex during nuclear import.</text>
</comment>